<dbReference type="Gene3D" id="3.90.1150.10">
    <property type="entry name" value="Aspartate Aminotransferase, domain 1"/>
    <property type="match status" value="1"/>
</dbReference>
<dbReference type="InterPro" id="IPR015422">
    <property type="entry name" value="PyrdxlP-dep_Trfase_small"/>
</dbReference>
<dbReference type="EMBL" id="CAJOAZ010013301">
    <property type="protein sequence ID" value="CAF4265263.1"/>
    <property type="molecule type" value="Genomic_DNA"/>
</dbReference>
<comment type="caution">
    <text evidence="1">The sequence shown here is derived from an EMBL/GenBank/DDBJ whole genome shotgun (WGS) entry which is preliminary data.</text>
</comment>
<evidence type="ECO:0000313" key="1">
    <source>
        <dbReference type="EMBL" id="CAF4265263.1"/>
    </source>
</evidence>
<dbReference type="AlphaFoldDB" id="A0A820FTI5"/>
<accession>A0A820FTI5</accession>
<reference evidence="1" key="1">
    <citation type="submission" date="2021-02" db="EMBL/GenBank/DDBJ databases">
        <authorList>
            <person name="Nowell W R."/>
        </authorList>
    </citation>
    <scope>NUCLEOTIDE SEQUENCE</scope>
</reference>
<dbReference type="Gene3D" id="6.10.140.2150">
    <property type="match status" value="1"/>
</dbReference>
<proteinExistence type="predicted"/>
<protein>
    <submittedName>
        <fullName evidence="1">Uncharacterized protein</fullName>
    </submittedName>
</protein>
<gene>
    <name evidence="1" type="ORF">OXD698_LOCUS44208</name>
</gene>
<evidence type="ECO:0000313" key="2">
    <source>
        <dbReference type="Proteomes" id="UP000663844"/>
    </source>
</evidence>
<dbReference type="Proteomes" id="UP000663844">
    <property type="component" value="Unassembled WGS sequence"/>
</dbReference>
<feature type="non-terminal residue" evidence="1">
    <location>
        <position position="1"/>
    </location>
</feature>
<sequence>WHLIGLQNPSGMHIAVTQIHTQPGVVDKLLEDTRQCVRDILTSDVKKDTATAVLYGTNQKVPDKSLVCDIVKLYISSWYKTNLDVSKHDEITN</sequence>
<name>A0A820FTI5_9BILA</name>
<organism evidence="1 2">
    <name type="scientific">Adineta steineri</name>
    <dbReference type="NCBI Taxonomy" id="433720"/>
    <lineage>
        <taxon>Eukaryota</taxon>
        <taxon>Metazoa</taxon>
        <taxon>Spiralia</taxon>
        <taxon>Gnathifera</taxon>
        <taxon>Rotifera</taxon>
        <taxon>Eurotatoria</taxon>
        <taxon>Bdelloidea</taxon>
        <taxon>Adinetida</taxon>
        <taxon>Adinetidae</taxon>
        <taxon>Adineta</taxon>
    </lineage>
</organism>